<sequence length="46" mass="5188">TTGIKPESFTPSFLARVMRVLNAKPVFRTAHRVLGFPINSNQPMLF</sequence>
<dbReference type="AlphaFoldDB" id="X1IXT7"/>
<gene>
    <name evidence="1" type="ORF">S03H2_58123</name>
</gene>
<accession>X1IXT7</accession>
<proteinExistence type="predicted"/>
<organism evidence="1">
    <name type="scientific">marine sediment metagenome</name>
    <dbReference type="NCBI Taxonomy" id="412755"/>
    <lineage>
        <taxon>unclassified sequences</taxon>
        <taxon>metagenomes</taxon>
        <taxon>ecological metagenomes</taxon>
    </lineage>
</organism>
<name>X1IXT7_9ZZZZ</name>
<protein>
    <submittedName>
        <fullName evidence="1">Uncharacterized protein</fullName>
    </submittedName>
</protein>
<reference evidence="1" key="1">
    <citation type="journal article" date="2014" name="Front. Microbiol.">
        <title>High frequency of phylogenetically diverse reductive dehalogenase-homologous genes in deep subseafloor sedimentary metagenomes.</title>
        <authorList>
            <person name="Kawai M."/>
            <person name="Futagami T."/>
            <person name="Toyoda A."/>
            <person name="Takaki Y."/>
            <person name="Nishi S."/>
            <person name="Hori S."/>
            <person name="Arai W."/>
            <person name="Tsubouchi T."/>
            <person name="Morono Y."/>
            <person name="Uchiyama I."/>
            <person name="Ito T."/>
            <person name="Fujiyama A."/>
            <person name="Inagaki F."/>
            <person name="Takami H."/>
        </authorList>
    </citation>
    <scope>NUCLEOTIDE SEQUENCE</scope>
    <source>
        <strain evidence="1">Expedition CK06-06</strain>
    </source>
</reference>
<evidence type="ECO:0000313" key="1">
    <source>
        <dbReference type="EMBL" id="GAH86512.1"/>
    </source>
</evidence>
<dbReference type="EMBL" id="BARU01037282">
    <property type="protein sequence ID" value="GAH86512.1"/>
    <property type="molecule type" value="Genomic_DNA"/>
</dbReference>
<feature type="non-terminal residue" evidence="1">
    <location>
        <position position="1"/>
    </location>
</feature>
<comment type="caution">
    <text evidence="1">The sequence shown here is derived from an EMBL/GenBank/DDBJ whole genome shotgun (WGS) entry which is preliminary data.</text>
</comment>